<evidence type="ECO:0000313" key="4">
    <source>
        <dbReference type="Proteomes" id="UP000308330"/>
    </source>
</evidence>
<feature type="coiled-coil region" evidence="1">
    <location>
        <begin position="391"/>
        <end position="434"/>
    </location>
</feature>
<dbReference type="Proteomes" id="UP000308330">
    <property type="component" value="Unassembled WGS sequence"/>
</dbReference>
<dbReference type="RefSeq" id="WP_108030844.1">
    <property type="nucleotide sequence ID" value="NZ_PYUE01000007.1"/>
</dbReference>
<comment type="caution">
    <text evidence="3">The sequence shown here is derived from an EMBL/GenBank/DDBJ whole genome shotgun (WGS) entry which is preliminary data.</text>
</comment>
<dbReference type="EMBL" id="SZPT01000002">
    <property type="protein sequence ID" value="TKI47382.1"/>
    <property type="molecule type" value="Genomic_DNA"/>
</dbReference>
<keyword evidence="1" id="KW-0175">Coiled coil</keyword>
<gene>
    <name evidence="3" type="ORF">FC748_06850</name>
</gene>
<organism evidence="3 4">
    <name type="scientific">Lysinibacillus tabacifolii</name>
    <dbReference type="NCBI Taxonomy" id="1173107"/>
    <lineage>
        <taxon>Bacteria</taxon>
        <taxon>Bacillati</taxon>
        <taxon>Bacillota</taxon>
        <taxon>Bacilli</taxon>
        <taxon>Bacillales</taxon>
        <taxon>Bacillaceae</taxon>
        <taxon>Lysinibacillus</taxon>
    </lineage>
</organism>
<evidence type="ECO:0000256" key="1">
    <source>
        <dbReference type="SAM" id="Coils"/>
    </source>
</evidence>
<accession>A0ABY2SVP2</accession>
<dbReference type="InterPro" id="IPR010330">
    <property type="entry name" value="CoiA_nuc"/>
</dbReference>
<name>A0ABY2SVP2_9BACI</name>
<evidence type="ECO:0000313" key="3">
    <source>
        <dbReference type="EMBL" id="TKI47382.1"/>
    </source>
</evidence>
<dbReference type="Pfam" id="PF06054">
    <property type="entry name" value="CoiA_nuc"/>
    <property type="match status" value="1"/>
</dbReference>
<keyword evidence="4" id="KW-1185">Reference proteome</keyword>
<sequence length="557" mass="65282">MSLYAYLPYEEGKRVQHKTGEIFLYEGDEVWLFQSTKMTSEERDLLKKHNSGRFKCFSCGEDMKFVANSNKNNCFSHFHKKDCTLPESFEHAITKLKIYNLFKESGYIPKLERVFKSIHVDYNPRADVFVEAITGNEKIVVEVQASNNIQTTTVAKRTMAYAMGGIPTAWVLILESYFKGKQYAGTTITEVIKHEDGTFSNEVRSLRYDEDGVFTVSENPKSFNQLMDAYGYIIVVNYEGHFFLIRQDVFSKGDVYRISRIPHENLVEVLLTTELVELDYHYVPKKKAVQEKGDFEGREGFEHEEEGGLSNISLNGIDFDMAYQIEQERLMYEGKLDPLTLIRQLKAVRKFNQRDREREMLSEQREKINEKKYKSGIESLNRDAEKALIGKERLNTLLAASLRQKENQEEVIYKRVYEDKINQWKISIDNEQKKDVRLLKHLKKLRSELEQKWIGILDQVESRWQKEEEERKMILAEIKTMKHLGGKQTQLAIEQVEKAYGDLNNQTEKELTISLNQIKPVYFQENKGEVKKSIDQLQQEERIYRANSMTLFDFLVK</sequence>
<protein>
    <recommendedName>
        <fullName evidence="2">Competence protein CoiA nuclease-like domain-containing protein</fullName>
    </recommendedName>
</protein>
<proteinExistence type="predicted"/>
<feature type="domain" description="Competence protein CoiA nuclease-like" evidence="2">
    <location>
        <begin position="87"/>
        <end position="176"/>
    </location>
</feature>
<reference evidence="3 4" key="1">
    <citation type="submission" date="2019-04" db="EMBL/GenBank/DDBJ databases">
        <title>Lysinibacillus genome sequencing.</title>
        <authorList>
            <person name="Dunlap C."/>
        </authorList>
    </citation>
    <scope>NUCLEOTIDE SEQUENCE [LARGE SCALE GENOMIC DNA]</scope>
    <source>
        <strain evidence="3 4">KCTC 33042</strain>
    </source>
</reference>
<evidence type="ECO:0000259" key="2">
    <source>
        <dbReference type="Pfam" id="PF06054"/>
    </source>
</evidence>